<dbReference type="InterPro" id="IPR036388">
    <property type="entry name" value="WH-like_DNA-bd_sf"/>
</dbReference>
<dbReference type="Proteomes" id="UP001144323">
    <property type="component" value="Unassembled WGS sequence"/>
</dbReference>
<reference evidence="1" key="1">
    <citation type="journal article" date="2023" name="Int. J. Syst. Evol. Microbiol.">
        <title>Methylocystis iwaonis sp. nov., a type II methane-oxidizing bacterium from surface soil of a rice paddy field in Japan, and emended description of the genus Methylocystis (ex Whittenbury et al. 1970) Bowman et al. 1993.</title>
        <authorList>
            <person name="Kaise H."/>
            <person name="Sawadogo J.B."/>
            <person name="Alam M.S."/>
            <person name="Ueno C."/>
            <person name="Dianou D."/>
            <person name="Shinjo R."/>
            <person name="Asakawa S."/>
        </authorList>
    </citation>
    <scope>NUCLEOTIDE SEQUENCE</scope>
    <source>
        <strain evidence="1">LMG27198</strain>
    </source>
</reference>
<dbReference type="RefSeq" id="WP_281800230.1">
    <property type="nucleotide sequence ID" value="NZ_BSEC01000001.1"/>
</dbReference>
<dbReference type="EMBL" id="BSEC01000001">
    <property type="protein sequence ID" value="GLI91541.1"/>
    <property type="molecule type" value="Genomic_DNA"/>
</dbReference>
<dbReference type="PANTHER" id="PTHR34849">
    <property type="entry name" value="SSL5025 PROTEIN"/>
    <property type="match status" value="1"/>
</dbReference>
<protein>
    <recommendedName>
        <fullName evidence="3">DUF433 domain-containing protein</fullName>
    </recommendedName>
</protein>
<keyword evidence="2" id="KW-1185">Reference proteome</keyword>
<dbReference type="Gene3D" id="1.10.10.10">
    <property type="entry name" value="Winged helix-like DNA-binding domain superfamily/Winged helix DNA-binding domain"/>
    <property type="match status" value="1"/>
</dbReference>
<dbReference type="AlphaFoldDB" id="A0A9W6GR86"/>
<dbReference type="InterPro" id="IPR007367">
    <property type="entry name" value="DUF433"/>
</dbReference>
<dbReference type="SUPFAM" id="SSF46689">
    <property type="entry name" value="Homeodomain-like"/>
    <property type="match status" value="1"/>
</dbReference>
<name>A0A9W6GR86_9HYPH</name>
<accession>A0A9W6GR86</accession>
<evidence type="ECO:0000313" key="2">
    <source>
        <dbReference type="Proteomes" id="UP001144323"/>
    </source>
</evidence>
<dbReference type="InterPro" id="IPR009057">
    <property type="entry name" value="Homeodomain-like_sf"/>
</dbReference>
<dbReference type="Pfam" id="PF04255">
    <property type="entry name" value="DUF433"/>
    <property type="match status" value="1"/>
</dbReference>
<comment type="caution">
    <text evidence="1">The sequence shown here is derived from an EMBL/GenBank/DDBJ whole genome shotgun (WGS) entry which is preliminary data.</text>
</comment>
<evidence type="ECO:0000313" key="1">
    <source>
        <dbReference type="EMBL" id="GLI91541.1"/>
    </source>
</evidence>
<dbReference type="PANTHER" id="PTHR34849:SF3">
    <property type="entry name" value="SSR2962 PROTEIN"/>
    <property type="match status" value="1"/>
</dbReference>
<evidence type="ECO:0008006" key="3">
    <source>
        <dbReference type="Google" id="ProtNLM"/>
    </source>
</evidence>
<sequence length="65" mass="7330">MTDQIRITLDPELLAGKPVVRGTRLSVEFIIGLMADGWSEADILRNYPALEHEDISACLVNWYGR</sequence>
<proteinExistence type="predicted"/>
<gene>
    <name evidence="1" type="ORF">LMG27198_05330</name>
</gene>
<organism evidence="1 2">
    <name type="scientific">Methylocystis echinoides</name>
    <dbReference type="NCBI Taxonomy" id="29468"/>
    <lineage>
        <taxon>Bacteria</taxon>
        <taxon>Pseudomonadati</taxon>
        <taxon>Pseudomonadota</taxon>
        <taxon>Alphaproteobacteria</taxon>
        <taxon>Hyphomicrobiales</taxon>
        <taxon>Methylocystaceae</taxon>
        <taxon>Methylocystis</taxon>
    </lineage>
</organism>